<feature type="transmembrane region" description="Helical" evidence="7">
    <location>
        <begin position="139"/>
        <end position="164"/>
    </location>
</feature>
<evidence type="ECO:0000256" key="4">
    <source>
        <dbReference type="ARBA" id="ARBA00022692"/>
    </source>
</evidence>
<feature type="transmembrane region" description="Helical" evidence="7">
    <location>
        <begin position="436"/>
        <end position="457"/>
    </location>
</feature>
<feature type="transmembrane region" description="Helical" evidence="7">
    <location>
        <begin position="12"/>
        <end position="35"/>
    </location>
</feature>
<dbReference type="CDD" id="cd17321">
    <property type="entry name" value="MFS_MMR_MDR_like"/>
    <property type="match status" value="1"/>
</dbReference>
<evidence type="ECO:0000313" key="10">
    <source>
        <dbReference type="Proteomes" id="UP000234881"/>
    </source>
</evidence>
<proteinExistence type="predicted"/>
<dbReference type="PANTHER" id="PTHR42718:SF46">
    <property type="entry name" value="BLR6921 PROTEIN"/>
    <property type="match status" value="1"/>
</dbReference>
<dbReference type="AlphaFoldDB" id="A0A2N5XQ29"/>
<keyword evidence="3" id="KW-1003">Cell membrane</keyword>
<protein>
    <submittedName>
        <fullName evidence="9">MFS transporter</fullName>
    </submittedName>
</protein>
<dbReference type="InterPro" id="IPR020846">
    <property type="entry name" value="MFS_dom"/>
</dbReference>
<keyword evidence="2" id="KW-0813">Transport</keyword>
<sequence length="467" mass="48667">MQQTSNSSHTKAVLALVVLSYAMIVLDISIVLTALPRLQADLGFSNAGLTWMSSIYTLFFGGFLLLGGKLGDLYGRRRIYMLGLSIFAFASLAIGSAQSAGFIIAARAVQGLGAAILAPSTLALLQVTFPAGEERNRAVAWYAAAAGVSASFGMVLGGVLADIISWRAGFFINLPISVGLLIVALRYVKETDRFAGKIDVVGAVLSTVGLGALVFASVHAAEQGRGNWGSVGVLTLGFALLAAFLVHEARVHEPLLPLRLLTHAERGGAYGARVLFLGANVSFYFFVAQYMQEVLGLSAAETGLAFFPATFVNFLAAMNVPKMIARFGRGPVLIISYLTCGVGLAWLSLLGTDSNLWTEIMLPMVFVGFGQGAAMAPLTSSGIAGVKAEDVGAASGMVNVAHQLGSSLGLALLVALAALTSTSGATRLAIAERTAHALQGGALFVLAALLVSWMLILRPAPDTQDIQ</sequence>
<evidence type="ECO:0000256" key="3">
    <source>
        <dbReference type="ARBA" id="ARBA00022475"/>
    </source>
</evidence>
<reference evidence="9 10" key="1">
    <citation type="submission" date="2018-01" db="EMBL/GenBank/DDBJ databases">
        <title>The draft genome sequence of Cohaesibacter sp. H1304.</title>
        <authorList>
            <person name="Wang N.-N."/>
            <person name="Du Z.-J."/>
        </authorList>
    </citation>
    <scope>NUCLEOTIDE SEQUENCE [LARGE SCALE GENOMIC DNA]</scope>
    <source>
        <strain evidence="9 10">H1304</strain>
    </source>
</reference>
<dbReference type="PANTHER" id="PTHR42718">
    <property type="entry name" value="MAJOR FACILITATOR SUPERFAMILY MULTIDRUG TRANSPORTER MFSC"/>
    <property type="match status" value="1"/>
</dbReference>
<keyword evidence="4 7" id="KW-0812">Transmembrane</keyword>
<feature type="transmembrane region" description="Helical" evidence="7">
    <location>
        <begin position="112"/>
        <end position="132"/>
    </location>
</feature>
<dbReference type="Gene3D" id="1.20.1720.10">
    <property type="entry name" value="Multidrug resistance protein D"/>
    <property type="match status" value="1"/>
</dbReference>
<evidence type="ECO:0000259" key="8">
    <source>
        <dbReference type="PROSITE" id="PS50850"/>
    </source>
</evidence>
<dbReference type="Gene3D" id="1.20.1250.20">
    <property type="entry name" value="MFS general substrate transporter like domains"/>
    <property type="match status" value="1"/>
</dbReference>
<evidence type="ECO:0000256" key="1">
    <source>
        <dbReference type="ARBA" id="ARBA00004651"/>
    </source>
</evidence>
<feature type="transmembrane region" description="Helical" evidence="7">
    <location>
        <begin position="294"/>
        <end position="318"/>
    </location>
</feature>
<organism evidence="9 10">
    <name type="scientific">Cohaesibacter celericrescens</name>
    <dbReference type="NCBI Taxonomy" id="2067669"/>
    <lineage>
        <taxon>Bacteria</taxon>
        <taxon>Pseudomonadati</taxon>
        <taxon>Pseudomonadota</taxon>
        <taxon>Alphaproteobacteria</taxon>
        <taxon>Hyphomicrobiales</taxon>
        <taxon>Cohaesibacteraceae</taxon>
    </lineage>
</organism>
<comment type="subcellular location">
    <subcellularLocation>
        <location evidence="1">Cell membrane</location>
        <topology evidence="1">Multi-pass membrane protein</topology>
    </subcellularLocation>
</comment>
<feature type="transmembrane region" description="Helical" evidence="7">
    <location>
        <begin position="361"/>
        <end position="386"/>
    </location>
</feature>
<feature type="domain" description="Major facilitator superfamily (MFS) profile" evidence="8">
    <location>
        <begin position="13"/>
        <end position="464"/>
    </location>
</feature>
<gene>
    <name evidence="9" type="ORF">C0081_13915</name>
</gene>
<dbReference type="InterPro" id="IPR011701">
    <property type="entry name" value="MFS"/>
</dbReference>
<feature type="transmembrane region" description="Helical" evidence="7">
    <location>
        <begin position="170"/>
        <end position="188"/>
    </location>
</feature>
<feature type="transmembrane region" description="Helical" evidence="7">
    <location>
        <begin position="407"/>
        <end position="430"/>
    </location>
</feature>
<dbReference type="OrthoDB" id="2414439at2"/>
<accession>A0A2N5XQ29</accession>
<keyword evidence="6 7" id="KW-0472">Membrane</keyword>
<evidence type="ECO:0000256" key="2">
    <source>
        <dbReference type="ARBA" id="ARBA00022448"/>
    </source>
</evidence>
<dbReference type="InterPro" id="IPR036259">
    <property type="entry name" value="MFS_trans_sf"/>
</dbReference>
<dbReference type="GO" id="GO:0005886">
    <property type="term" value="C:plasma membrane"/>
    <property type="evidence" value="ECO:0007669"/>
    <property type="project" value="UniProtKB-SubCell"/>
</dbReference>
<feature type="transmembrane region" description="Helical" evidence="7">
    <location>
        <begin position="79"/>
        <end position="106"/>
    </location>
</feature>
<dbReference type="SUPFAM" id="SSF103473">
    <property type="entry name" value="MFS general substrate transporter"/>
    <property type="match status" value="1"/>
</dbReference>
<evidence type="ECO:0000256" key="6">
    <source>
        <dbReference type="ARBA" id="ARBA00023136"/>
    </source>
</evidence>
<dbReference type="Pfam" id="PF07690">
    <property type="entry name" value="MFS_1"/>
    <property type="match status" value="1"/>
</dbReference>
<keyword evidence="5 7" id="KW-1133">Transmembrane helix</keyword>
<feature type="transmembrane region" description="Helical" evidence="7">
    <location>
        <begin position="267"/>
        <end position="288"/>
    </location>
</feature>
<dbReference type="GO" id="GO:0022857">
    <property type="term" value="F:transmembrane transporter activity"/>
    <property type="evidence" value="ECO:0007669"/>
    <property type="project" value="InterPro"/>
</dbReference>
<name>A0A2N5XQ29_9HYPH</name>
<feature type="transmembrane region" description="Helical" evidence="7">
    <location>
        <begin position="47"/>
        <end position="67"/>
    </location>
</feature>
<keyword evidence="10" id="KW-1185">Reference proteome</keyword>
<dbReference type="PROSITE" id="PS50850">
    <property type="entry name" value="MFS"/>
    <property type="match status" value="1"/>
</dbReference>
<evidence type="ECO:0000313" key="9">
    <source>
        <dbReference type="EMBL" id="PLW76603.1"/>
    </source>
</evidence>
<dbReference type="Proteomes" id="UP000234881">
    <property type="component" value="Unassembled WGS sequence"/>
</dbReference>
<dbReference type="RefSeq" id="WP_101534455.1">
    <property type="nucleotide sequence ID" value="NZ_PKUQ01000025.1"/>
</dbReference>
<dbReference type="EMBL" id="PKUQ01000025">
    <property type="protein sequence ID" value="PLW76603.1"/>
    <property type="molecule type" value="Genomic_DNA"/>
</dbReference>
<evidence type="ECO:0000256" key="7">
    <source>
        <dbReference type="SAM" id="Phobius"/>
    </source>
</evidence>
<feature type="transmembrane region" description="Helical" evidence="7">
    <location>
        <begin position="200"/>
        <end position="221"/>
    </location>
</feature>
<comment type="caution">
    <text evidence="9">The sequence shown here is derived from an EMBL/GenBank/DDBJ whole genome shotgun (WGS) entry which is preliminary data.</text>
</comment>
<feature type="transmembrane region" description="Helical" evidence="7">
    <location>
        <begin position="227"/>
        <end position="246"/>
    </location>
</feature>
<feature type="transmembrane region" description="Helical" evidence="7">
    <location>
        <begin position="330"/>
        <end position="349"/>
    </location>
</feature>
<evidence type="ECO:0000256" key="5">
    <source>
        <dbReference type="ARBA" id="ARBA00022989"/>
    </source>
</evidence>